<dbReference type="Pfam" id="PF04076">
    <property type="entry name" value="BOF"/>
    <property type="match status" value="1"/>
</dbReference>
<dbReference type="Proteomes" id="UP000244908">
    <property type="component" value="Chromosome"/>
</dbReference>
<dbReference type="PANTHER" id="PTHR36571:SF1">
    <property type="entry name" value="PROTEIN YGIW"/>
    <property type="match status" value="1"/>
</dbReference>
<dbReference type="AlphaFoldDB" id="A0A2Y9TUJ2"/>
<evidence type="ECO:0000256" key="1">
    <source>
        <dbReference type="ARBA" id="ARBA00022729"/>
    </source>
</evidence>
<feature type="chain" id="PRO_5016149307" evidence="3">
    <location>
        <begin position="21"/>
        <end position="136"/>
    </location>
</feature>
<feature type="signal peptide" evidence="3">
    <location>
        <begin position="1"/>
        <end position="20"/>
    </location>
</feature>
<evidence type="ECO:0000256" key="3">
    <source>
        <dbReference type="SAM" id="SignalP"/>
    </source>
</evidence>
<dbReference type="OrthoDB" id="598245at2"/>
<proteinExistence type="predicted"/>
<dbReference type="SUPFAM" id="SSF101756">
    <property type="entry name" value="Hypothetical protein YgiW"/>
    <property type="match status" value="1"/>
</dbReference>
<reference evidence="4 5" key="1">
    <citation type="journal article" date="2019" name="Int. J. Syst. Evol. Microbiol.">
        <title>Limnobaculum parvum gen. nov., sp. nov., isolated from a freshwater lake.</title>
        <authorList>
            <person name="Baek C."/>
            <person name="Shin S.K."/>
            <person name="Yi H."/>
        </authorList>
    </citation>
    <scope>NUCLEOTIDE SEQUENCE [LARGE SCALE GENOMIC DNA]</scope>
    <source>
        <strain evidence="4 5">HYN0051</strain>
    </source>
</reference>
<dbReference type="KEGG" id="lpv:HYN51_01245"/>
<dbReference type="NCBIfam" id="NF033674">
    <property type="entry name" value="stress_OB_fold"/>
    <property type="match status" value="1"/>
</dbReference>
<dbReference type="RefSeq" id="WP_108899391.1">
    <property type="nucleotide sequence ID" value="NZ_CP029185.2"/>
</dbReference>
<evidence type="ECO:0000256" key="2">
    <source>
        <dbReference type="SAM" id="MobiDB-lite"/>
    </source>
</evidence>
<sequence>MKKLTILALLATLASASVFAQNSTAEGGFNGPETTTSEPTQKEVGFSGPNAGTMTVEKALTMDDDTWVTLQGNIEQQIGKERYVFRDKTGTINVDIDHKRWNGLTISPTNSVELQGEINKDWNSIELDVKQMSKIK</sequence>
<evidence type="ECO:0000313" key="4">
    <source>
        <dbReference type="EMBL" id="AWH87302.1"/>
    </source>
</evidence>
<dbReference type="NCBIfam" id="TIGR00156">
    <property type="entry name" value="YgiW/YdeI family stress tolerance OB fold protein"/>
    <property type="match status" value="1"/>
</dbReference>
<gene>
    <name evidence="4" type="ORF">HYN51_01245</name>
</gene>
<feature type="region of interest" description="Disordered" evidence="2">
    <location>
        <begin position="23"/>
        <end position="50"/>
    </location>
</feature>
<keyword evidence="5" id="KW-1185">Reference proteome</keyword>
<dbReference type="InterPro" id="IPR016052">
    <property type="entry name" value="YgiW/YdeI"/>
</dbReference>
<dbReference type="InterPro" id="IPR005220">
    <property type="entry name" value="CarO-like"/>
</dbReference>
<protein>
    <submittedName>
        <fullName evidence="4">TIGR00156 family protein</fullName>
    </submittedName>
</protein>
<evidence type="ECO:0000313" key="5">
    <source>
        <dbReference type="Proteomes" id="UP000244908"/>
    </source>
</evidence>
<dbReference type="Gene3D" id="2.40.50.200">
    <property type="entry name" value="Bacterial OB-fold"/>
    <property type="match status" value="1"/>
</dbReference>
<dbReference type="EMBL" id="CP029185">
    <property type="protein sequence ID" value="AWH87302.1"/>
    <property type="molecule type" value="Genomic_DNA"/>
</dbReference>
<organism evidence="4 5">
    <name type="scientific">Limnobaculum parvum</name>
    <dbReference type="NCBI Taxonomy" id="2172103"/>
    <lineage>
        <taxon>Bacteria</taxon>
        <taxon>Pseudomonadati</taxon>
        <taxon>Pseudomonadota</taxon>
        <taxon>Gammaproteobacteria</taxon>
        <taxon>Enterobacterales</taxon>
        <taxon>Budviciaceae</taxon>
        <taxon>Limnobaculum</taxon>
    </lineage>
</organism>
<dbReference type="PANTHER" id="PTHR36571">
    <property type="entry name" value="PROTEIN YGIW"/>
    <property type="match status" value="1"/>
</dbReference>
<dbReference type="InterPro" id="IPR036700">
    <property type="entry name" value="BOBF_sf"/>
</dbReference>
<keyword evidence="1 3" id="KW-0732">Signal</keyword>
<accession>A0A2Y9TUJ2</accession>
<name>A0A2Y9TUJ2_9GAMM</name>